<reference evidence="2 3" key="1">
    <citation type="submission" date="2017-10" db="EMBL/GenBank/DDBJ databases">
        <title>Development of genomic resources for the powdery mildew, Erysiphe pulchra.</title>
        <authorList>
            <person name="Wadl P.A."/>
            <person name="Mack B.M."/>
            <person name="Moore G."/>
            <person name="Beltz S.B."/>
        </authorList>
    </citation>
    <scope>NUCLEOTIDE SEQUENCE [LARGE SCALE GENOMIC DNA]</scope>
    <source>
        <strain evidence="2">Cflorida</strain>
    </source>
</reference>
<dbReference type="OrthoDB" id="5385189at2759"/>
<keyword evidence="1" id="KW-0812">Transmembrane</keyword>
<evidence type="ECO:0000313" key="2">
    <source>
        <dbReference type="EMBL" id="POS83618.1"/>
    </source>
</evidence>
<dbReference type="EMBL" id="PEDP01001460">
    <property type="protein sequence ID" value="POS83618.1"/>
    <property type="molecule type" value="Genomic_DNA"/>
</dbReference>
<dbReference type="InterPro" id="IPR016024">
    <property type="entry name" value="ARM-type_fold"/>
</dbReference>
<proteinExistence type="predicted"/>
<dbReference type="AlphaFoldDB" id="A0A2S4PNL3"/>
<feature type="transmembrane region" description="Helical" evidence="1">
    <location>
        <begin position="12"/>
        <end position="28"/>
    </location>
</feature>
<sequence>MAVLSPNNHDAIIVGLGMLVTCAVFVTMRQMLIYSRDSAIIPPSENKPQYITQDVEDSLKLSTLEKLLDSPSWVIRDTSSTIICDRALHNETAFTTILRCISRANYETREMGIRALNLMLDSFTIEFLHTPQGYVALIKCLEYCVTDYKHNPFDADWDNWYLRDIVEQLALGLVLKLVEKFGPGRLLQYRFIEQWLAKEPWGNTIPQRQSNFATFLQETSQKLNDIVTPLSQDPEGMKQLQKGKLIADNITGLGIFKPAHQGREGGQDYSDFYIFDSSRRRMQSSTNEYVRRRHREAMVLNDGSRPVGREDIIQRER</sequence>
<protein>
    <recommendedName>
        <fullName evidence="4">Cytoskeleton-associated protein</fullName>
    </recommendedName>
</protein>
<gene>
    <name evidence="2" type="ORF">EPUL_003502</name>
</gene>
<evidence type="ECO:0008006" key="4">
    <source>
        <dbReference type="Google" id="ProtNLM"/>
    </source>
</evidence>
<accession>A0A2S4PNL3</accession>
<evidence type="ECO:0000256" key="1">
    <source>
        <dbReference type="SAM" id="Phobius"/>
    </source>
</evidence>
<keyword evidence="3" id="KW-1185">Reference proteome</keyword>
<dbReference type="STRING" id="225359.A0A2S4PNL3"/>
<name>A0A2S4PNL3_9PEZI</name>
<organism evidence="2 3">
    <name type="scientific">Erysiphe pulchra</name>
    <dbReference type="NCBI Taxonomy" id="225359"/>
    <lineage>
        <taxon>Eukaryota</taxon>
        <taxon>Fungi</taxon>
        <taxon>Dikarya</taxon>
        <taxon>Ascomycota</taxon>
        <taxon>Pezizomycotina</taxon>
        <taxon>Leotiomycetes</taxon>
        <taxon>Erysiphales</taxon>
        <taxon>Erysiphaceae</taxon>
        <taxon>Erysiphe</taxon>
    </lineage>
</organism>
<dbReference type="SUPFAM" id="SSF48371">
    <property type="entry name" value="ARM repeat"/>
    <property type="match status" value="1"/>
</dbReference>
<evidence type="ECO:0000313" key="3">
    <source>
        <dbReference type="Proteomes" id="UP000237438"/>
    </source>
</evidence>
<keyword evidence="1" id="KW-1133">Transmembrane helix</keyword>
<keyword evidence="1" id="KW-0472">Membrane</keyword>
<comment type="caution">
    <text evidence="2">The sequence shown here is derived from an EMBL/GenBank/DDBJ whole genome shotgun (WGS) entry which is preliminary data.</text>
</comment>
<dbReference type="Proteomes" id="UP000237438">
    <property type="component" value="Unassembled WGS sequence"/>
</dbReference>